<feature type="disulfide bond" description="Redox-active" evidence="8">
    <location>
        <begin position="52"/>
        <end position="55"/>
    </location>
</feature>
<reference evidence="12" key="1">
    <citation type="submission" date="2017-04" db="EMBL/GenBank/DDBJ databases">
        <authorList>
            <person name="Varghese N."/>
            <person name="Submissions S."/>
        </authorList>
    </citation>
    <scope>NUCLEOTIDE SEQUENCE [LARGE SCALE GENOMIC DNA]</scope>
</reference>
<dbReference type="InterPro" id="IPR013766">
    <property type="entry name" value="Thioredoxin_domain"/>
</dbReference>
<feature type="chain" id="PRO_5012011976" description="Thiol:disulfide interchange protein" evidence="9">
    <location>
        <begin position="23"/>
        <end position="206"/>
    </location>
</feature>
<keyword evidence="4 7" id="KW-0574">Periplasm</keyword>
<evidence type="ECO:0000256" key="2">
    <source>
        <dbReference type="ARBA" id="ARBA00005791"/>
    </source>
</evidence>
<accession>A0A1Y6EB26</accession>
<evidence type="ECO:0000256" key="5">
    <source>
        <dbReference type="ARBA" id="ARBA00023157"/>
    </source>
</evidence>
<dbReference type="InterPro" id="IPR036249">
    <property type="entry name" value="Thioredoxin-like_sf"/>
</dbReference>
<evidence type="ECO:0000259" key="10">
    <source>
        <dbReference type="PROSITE" id="PS51352"/>
    </source>
</evidence>
<dbReference type="EMBL" id="FXWH01000001">
    <property type="protein sequence ID" value="SMQ57822.1"/>
    <property type="molecule type" value="Genomic_DNA"/>
</dbReference>
<comment type="subcellular location">
    <subcellularLocation>
        <location evidence="1 7">Periplasm</location>
    </subcellularLocation>
</comment>
<evidence type="ECO:0000256" key="4">
    <source>
        <dbReference type="ARBA" id="ARBA00022764"/>
    </source>
</evidence>
<evidence type="ECO:0000256" key="9">
    <source>
        <dbReference type="SAM" id="SignalP"/>
    </source>
</evidence>
<dbReference type="InterPro" id="IPR050824">
    <property type="entry name" value="Thiol_disulfide_DsbA"/>
</dbReference>
<protein>
    <recommendedName>
        <fullName evidence="7">Thiol:disulfide interchange protein</fullName>
    </recommendedName>
</protein>
<dbReference type="PROSITE" id="PS51352">
    <property type="entry name" value="THIOREDOXIN_2"/>
    <property type="match status" value="1"/>
</dbReference>
<dbReference type="AlphaFoldDB" id="A0A1Y6EB26"/>
<keyword evidence="5 7" id="KW-1015">Disulfide bond</keyword>
<gene>
    <name evidence="11" type="ORF">SAMN06297229_0007</name>
</gene>
<dbReference type="GO" id="GO:0016491">
    <property type="term" value="F:oxidoreductase activity"/>
    <property type="evidence" value="ECO:0007669"/>
    <property type="project" value="InterPro"/>
</dbReference>
<sequence length="206" mass="22904">MKTWLLGIVGAAFAVFMMPVQAQDFKEGVHYEVIADEATAEPEIKEFFSFYCVHCFRFEPIAKQMAAEHGDAFEKAHVSFIDPRGMGVTMSRAYAAAKMLKKEDEVTAAIFDYNFNKQSMLLTKDDLRNVFVVNGVSGSDFDKAMASFSVRGMANKYDREATKYGVNATPTFIVNGKYRLLPAGFEGSNDFIGDFVAAAGYLLKQD</sequence>
<feature type="signal peptide" evidence="9">
    <location>
        <begin position="1"/>
        <end position="22"/>
    </location>
</feature>
<dbReference type="Pfam" id="PF01323">
    <property type="entry name" value="DSBA"/>
    <property type="match status" value="1"/>
</dbReference>
<evidence type="ECO:0000313" key="11">
    <source>
        <dbReference type="EMBL" id="SMQ57822.1"/>
    </source>
</evidence>
<evidence type="ECO:0000256" key="3">
    <source>
        <dbReference type="ARBA" id="ARBA00022729"/>
    </source>
</evidence>
<evidence type="ECO:0000256" key="7">
    <source>
        <dbReference type="PIRNR" id="PIRNR001488"/>
    </source>
</evidence>
<keyword evidence="6" id="KW-0676">Redox-active center</keyword>
<evidence type="ECO:0000256" key="1">
    <source>
        <dbReference type="ARBA" id="ARBA00004418"/>
    </source>
</evidence>
<keyword evidence="3 9" id="KW-0732">Signal</keyword>
<dbReference type="InterPro" id="IPR023205">
    <property type="entry name" value="DsbA/DsbL"/>
</dbReference>
<proteinExistence type="inferred from homology"/>
<dbReference type="CDD" id="cd03019">
    <property type="entry name" value="DsbA_DsbA"/>
    <property type="match status" value="1"/>
</dbReference>
<evidence type="ECO:0000256" key="6">
    <source>
        <dbReference type="ARBA" id="ARBA00023284"/>
    </source>
</evidence>
<name>A0A1Y6EB26_9GAMM</name>
<dbReference type="GO" id="GO:0042597">
    <property type="term" value="C:periplasmic space"/>
    <property type="evidence" value="ECO:0007669"/>
    <property type="project" value="UniProtKB-SubCell"/>
</dbReference>
<comment type="similarity">
    <text evidence="2">Belongs to the thioredoxin family. DsbA subfamily.</text>
</comment>
<evidence type="ECO:0000313" key="12">
    <source>
        <dbReference type="Proteomes" id="UP000194450"/>
    </source>
</evidence>
<dbReference type="OrthoDB" id="9784896at2"/>
<organism evidence="11 12">
    <name type="scientific">Pseudidiomarina planktonica</name>
    <dbReference type="NCBI Taxonomy" id="1323738"/>
    <lineage>
        <taxon>Bacteria</taxon>
        <taxon>Pseudomonadati</taxon>
        <taxon>Pseudomonadota</taxon>
        <taxon>Gammaproteobacteria</taxon>
        <taxon>Alteromonadales</taxon>
        <taxon>Idiomarinaceae</taxon>
        <taxon>Pseudidiomarina</taxon>
    </lineage>
</organism>
<keyword evidence="12" id="KW-1185">Reference proteome</keyword>
<dbReference type="PANTHER" id="PTHR35891">
    <property type="entry name" value="THIOL:DISULFIDE INTERCHANGE PROTEIN DSBA"/>
    <property type="match status" value="1"/>
</dbReference>
<dbReference type="Proteomes" id="UP000194450">
    <property type="component" value="Unassembled WGS sequence"/>
</dbReference>
<dbReference type="PIRSF" id="PIRSF001488">
    <property type="entry name" value="Tdi_protein"/>
    <property type="match status" value="1"/>
</dbReference>
<dbReference type="Gene3D" id="3.40.30.10">
    <property type="entry name" value="Glutaredoxin"/>
    <property type="match status" value="1"/>
</dbReference>
<evidence type="ECO:0000256" key="8">
    <source>
        <dbReference type="PIRSR" id="PIRSR001488-1"/>
    </source>
</evidence>
<dbReference type="InterPro" id="IPR001853">
    <property type="entry name" value="DSBA-like_thioredoxin_dom"/>
</dbReference>
<feature type="domain" description="Thioredoxin" evidence="10">
    <location>
        <begin position="7"/>
        <end position="150"/>
    </location>
</feature>
<dbReference type="PANTHER" id="PTHR35891:SF2">
    <property type="entry name" value="THIOL:DISULFIDE INTERCHANGE PROTEIN DSBA"/>
    <property type="match status" value="1"/>
</dbReference>
<dbReference type="SUPFAM" id="SSF52833">
    <property type="entry name" value="Thioredoxin-like"/>
    <property type="match status" value="1"/>
</dbReference>
<dbReference type="RefSeq" id="WP_086433222.1">
    <property type="nucleotide sequence ID" value="NZ_FXWH01000001.1"/>
</dbReference>